<dbReference type="EMBL" id="UHFX01000003">
    <property type="protein sequence ID" value="SUO03393.1"/>
    <property type="molecule type" value="Genomic_DNA"/>
</dbReference>
<reference evidence="1 2" key="1">
    <citation type="submission" date="2018-06" db="EMBL/GenBank/DDBJ databases">
        <authorList>
            <consortium name="Pathogen Informatics"/>
            <person name="Doyle S."/>
        </authorList>
    </citation>
    <scope>NUCLEOTIDE SEQUENCE [LARGE SCALE GENOMIC DNA]</scope>
    <source>
        <strain evidence="1 2">NCTC11087</strain>
    </source>
</reference>
<dbReference type="OrthoDB" id="1767481at2"/>
<accession>A0A380LJD4</accession>
<gene>
    <name evidence="1" type="ORF">NCTC11087_00253</name>
</gene>
<dbReference type="AlphaFoldDB" id="A0A380LJD4"/>
<dbReference type="Proteomes" id="UP000255523">
    <property type="component" value="Unassembled WGS sequence"/>
</dbReference>
<evidence type="ECO:0000313" key="2">
    <source>
        <dbReference type="Proteomes" id="UP000255523"/>
    </source>
</evidence>
<sequence length="349" mass="40771">MSARKNAIEFWKEFEKVEHSIRDLLNRENYEECMKLVEPLDSYAYESFGCHFFVDNAYGDYELTWDTGPNKTTQYLAAMVCQMAPKAIKKSWILNACLPPLSQKAIQAQVQIKDQIYTLTDFMLFYTADETQQSWHCEVYCPGFSLITNTENKKEMSMYLLELALGQCAYEAYIGSVDFLDAPKMDESFCNLVDAYEKLMDHVETKGWKTYQSPLEIYSVFQPVQDFAHDALRKDMKFIFTTHPLLIEETLEEKTDVLKDLEVKQGEFDYIYYNNLFNTREDALFRQELSKQFDQAFQKSECARVIGGAIGKSYSYIDCIVFDVHRFQSILGQIKKQLDSKVKLHVQKF</sequence>
<evidence type="ECO:0000313" key="1">
    <source>
        <dbReference type="EMBL" id="SUO03393.1"/>
    </source>
</evidence>
<name>A0A380LJD4_9FIRM</name>
<proteinExistence type="predicted"/>
<organism evidence="1 2">
    <name type="scientific">Faecalicoccus pleomorphus</name>
    <dbReference type="NCBI Taxonomy" id="1323"/>
    <lineage>
        <taxon>Bacteria</taxon>
        <taxon>Bacillati</taxon>
        <taxon>Bacillota</taxon>
        <taxon>Erysipelotrichia</taxon>
        <taxon>Erysipelotrichales</taxon>
        <taxon>Erysipelotrichaceae</taxon>
        <taxon>Faecalicoccus</taxon>
    </lineage>
</organism>
<keyword evidence="2" id="KW-1185">Reference proteome</keyword>
<protein>
    <submittedName>
        <fullName evidence="1">Uncharacterized protein</fullName>
    </submittedName>
</protein>
<dbReference type="GeneID" id="77461247"/>
<dbReference type="RefSeq" id="WP_022789835.1">
    <property type="nucleotide sequence ID" value="NZ_UHFX01000003.1"/>
</dbReference>